<evidence type="ECO:0000313" key="1">
    <source>
        <dbReference type="EMBL" id="KAA6380539.1"/>
    </source>
</evidence>
<name>A0A5J4VDH5_9EUKA</name>
<dbReference type="AlphaFoldDB" id="A0A5J4VDH5"/>
<gene>
    <name evidence="1" type="ORF">EZS28_023933</name>
</gene>
<comment type="caution">
    <text evidence="1">The sequence shown here is derived from an EMBL/GenBank/DDBJ whole genome shotgun (WGS) entry which is preliminary data.</text>
</comment>
<feature type="non-terminal residue" evidence="1">
    <location>
        <position position="121"/>
    </location>
</feature>
<dbReference type="EMBL" id="SNRW01007840">
    <property type="protein sequence ID" value="KAA6380539.1"/>
    <property type="molecule type" value="Genomic_DNA"/>
</dbReference>
<protein>
    <submittedName>
        <fullName evidence="1">Uncharacterized protein</fullName>
    </submittedName>
</protein>
<proteinExistence type="predicted"/>
<dbReference type="Proteomes" id="UP000324800">
    <property type="component" value="Unassembled WGS sequence"/>
</dbReference>
<reference evidence="1 2" key="1">
    <citation type="submission" date="2019-03" db="EMBL/GenBank/DDBJ databases">
        <title>Single cell metagenomics reveals metabolic interactions within the superorganism composed of flagellate Streblomastix strix and complex community of Bacteroidetes bacteria on its surface.</title>
        <authorList>
            <person name="Treitli S.C."/>
            <person name="Kolisko M."/>
            <person name="Husnik F."/>
            <person name="Keeling P."/>
            <person name="Hampl V."/>
        </authorList>
    </citation>
    <scope>NUCLEOTIDE SEQUENCE [LARGE SCALE GENOMIC DNA]</scope>
    <source>
        <strain evidence="1">ST1C</strain>
    </source>
</reference>
<accession>A0A5J4VDH5</accession>
<sequence length="121" mass="14219">MSYSPDGNVPSFVLHSKLAQVISLWMCNAGGEEQNDTKIAETMNKLYYYIEIYFSIHGFNEKDRFEDLSKMKKNNQKTKRQFDESMLEEGFKEELEAHIFSHKSHIKLKSLQLKTELMGFK</sequence>
<evidence type="ECO:0000313" key="2">
    <source>
        <dbReference type="Proteomes" id="UP000324800"/>
    </source>
</evidence>
<organism evidence="1 2">
    <name type="scientific">Streblomastix strix</name>
    <dbReference type="NCBI Taxonomy" id="222440"/>
    <lineage>
        <taxon>Eukaryota</taxon>
        <taxon>Metamonada</taxon>
        <taxon>Preaxostyla</taxon>
        <taxon>Oxymonadida</taxon>
        <taxon>Streblomastigidae</taxon>
        <taxon>Streblomastix</taxon>
    </lineage>
</organism>